<organism evidence="1 2">
    <name type="scientific">Hibiscus sabdariffa</name>
    <name type="common">roselle</name>
    <dbReference type="NCBI Taxonomy" id="183260"/>
    <lineage>
        <taxon>Eukaryota</taxon>
        <taxon>Viridiplantae</taxon>
        <taxon>Streptophyta</taxon>
        <taxon>Embryophyta</taxon>
        <taxon>Tracheophyta</taxon>
        <taxon>Spermatophyta</taxon>
        <taxon>Magnoliopsida</taxon>
        <taxon>eudicotyledons</taxon>
        <taxon>Gunneridae</taxon>
        <taxon>Pentapetalae</taxon>
        <taxon>rosids</taxon>
        <taxon>malvids</taxon>
        <taxon>Malvales</taxon>
        <taxon>Malvaceae</taxon>
        <taxon>Malvoideae</taxon>
        <taxon>Hibiscus</taxon>
    </lineage>
</organism>
<evidence type="ECO:0000313" key="2">
    <source>
        <dbReference type="Proteomes" id="UP001472677"/>
    </source>
</evidence>
<gene>
    <name evidence="1" type="ORF">V6N12_052752</name>
</gene>
<protein>
    <submittedName>
        <fullName evidence="1">Uncharacterized protein</fullName>
    </submittedName>
</protein>
<proteinExistence type="predicted"/>
<accession>A0ABR2C2G3</accession>
<evidence type="ECO:0000313" key="1">
    <source>
        <dbReference type="EMBL" id="KAK8513574.1"/>
    </source>
</evidence>
<reference evidence="1 2" key="1">
    <citation type="journal article" date="2024" name="G3 (Bethesda)">
        <title>Genome assembly of Hibiscus sabdariffa L. provides insights into metabolisms of medicinal natural products.</title>
        <authorList>
            <person name="Kim T."/>
        </authorList>
    </citation>
    <scope>NUCLEOTIDE SEQUENCE [LARGE SCALE GENOMIC DNA]</scope>
    <source>
        <strain evidence="1">TK-2024</strain>
        <tissue evidence="1">Old leaves</tissue>
    </source>
</reference>
<dbReference type="EMBL" id="JBBPBM010000069">
    <property type="protein sequence ID" value="KAK8513574.1"/>
    <property type="molecule type" value="Genomic_DNA"/>
</dbReference>
<dbReference type="Proteomes" id="UP001472677">
    <property type="component" value="Unassembled WGS sequence"/>
</dbReference>
<keyword evidence="2" id="KW-1185">Reference proteome</keyword>
<sequence>MPAFTLAIDTVRYRLHSLKGSAWRLRLSGASVDARSWTTASPLMELILCSYMKETKCRYIKTSNICYRLQAKGGIDGERYCHGVGVEKAVFG</sequence>
<name>A0ABR2C2G3_9ROSI</name>
<comment type="caution">
    <text evidence="1">The sequence shown here is derived from an EMBL/GenBank/DDBJ whole genome shotgun (WGS) entry which is preliminary data.</text>
</comment>